<evidence type="ECO:0000256" key="3">
    <source>
        <dbReference type="ARBA" id="ARBA00023157"/>
    </source>
</evidence>
<sequence>MKLLTLLPGLACLMAFFLCNGSECGTVRGKARSKRELVRIREAKTTFPGACATRLPRGKRSLPGMDRRSSRQSRTGDNNSGRGKAIYFTGRGDQLRLKPGVEIPRGNFTLEMWIRPEGGQRSPAVIAGLFDKCFYASSDRGWLLGIKAVSEQVNRDPRFFFSLKTDRAHKATTITSNARYAPNQWTHLAVTYNGQHMKLFVNSAQVGVSREQSGEIFSPLTKKCKVFMIGGNALSNNYRGAMEGVALWGRARPQQEIAGGMRSRQRPSDPSLVIHETFENPSRKWLTVKDGSFPREGPGLGGGALDTSLEPPACGQTICDNVEVAASYNSFWEFRRPRTVRYRVVNVSDDSRRRPTVTAKQISLQHQHLNEAFGPYNITWELSVHNVYNTSLRRRLVLANCDAGKVGDEECDPECNHTLTGYDAGYCRKHKPHCPPDKPGNGACDPECNVDAHGYDNGDCCNPNVTDVTKTCFNPSSPLR</sequence>
<feature type="compositionally biased region" description="Polar residues" evidence="5">
    <location>
        <begin position="72"/>
        <end position="81"/>
    </location>
</feature>
<keyword evidence="4" id="KW-0325">Glycoprotein</keyword>
<name>A0A9D3Q7E6_MEGAT</name>
<evidence type="ECO:0000256" key="2">
    <source>
        <dbReference type="ARBA" id="ARBA00022737"/>
    </source>
</evidence>
<dbReference type="InterPro" id="IPR006558">
    <property type="entry name" value="LamG-like"/>
</dbReference>
<dbReference type="InterPro" id="IPR000800">
    <property type="entry name" value="Notch_dom"/>
</dbReference>
<feature type="signal peptide" evidence="6">
    <location>
        <begin position="1"/>
        <end position="21"/>
    </location>
</feature>
<evidence type="ECO:0000256" key="4">
    <source>
        <dbReference type="ARBA" id="ARBA00023180"/>
    </source>
</evidence>
<dbReference type="SMART" id="SM00560">
    <property type="entry name" value="LamGL"/>
    <property type="match status" value="1"/>
</dbReference>
<evidence type="ECO:0000313" key="10">
    <source>
        <dbReference type="Proteomes" id="UP001046870"/>
    </source>
</evidence>
<evidence type="ECO:0000313" key="9">
    <source>
        <dbReference type="EMBL" id="KAG7476415.1"/>
    </source>
</evidence>
<dbReference type="SMART" id="SM00004">
    <property type="entry name" value="NL"/>
    <property type="match status" value="2"/>
</dbReference>
<keyword evidence="10" id="KW-1185">Reference proteome</keyword>
<gene>
    <name evidence="9" type="ORF">MATL_G00082680</name>
</gene>
<keyword evidence="3" id="KW-1015">Disulfide bond</keyword>
<evidence type="ECO:0008006" key="11">
    <source>
        <dbReference type="Google" id="ProtNLM"/>
    </source>
</evidence>
<evidence type="ECO:0000256" key="1">
    <source>
        <dbReference type="ARBA" id="ARBA00022729"/>
    </source>
</evidence>
<feature type="region of interest" description="Disordered" evidence="5">
    <location>
        <begin position="54"/>
        <end position="84"/>
    </location>
</feature>
<dbReference type="GO" id="GO:0007166">
    <property type="term" value="P:cell surface receptor signaling pathway"/>
    <property type="evidence" value="ECO:0007669"/>
    <property type="project" value="TreeGrafter"/>
</dbReference>
<dbReference type="GO" id="GO:0005615">
    <property type="term" value="C:extracellular space"/>
    <property type="evidence" value="ECO:0007669"/>
    <property type="project" value="TreeGrafter"/>
</dbReference>
<reference evidence="9" key="1">
    <citation type="submission" date="2021-01" db="EMBL/GenBank/DDBJ databases">
        <authorList>
            <person name="Zahm M."/>
            <person name="Roques C."/>
            <person name="Cabau C."/>
            <person name="Klopp C."/>
            <person name="Donnadieu C."/>
            <person name="Jouanno E."/>
            <person name="Lampietro C."/>
            <person name="Louis A."/>
            <person name="Herpin A."/>
            <person name="Echchiki A."/>
            <person name="Berthelot C."/>
            <person name="Parey E."/>
            <person name="Roest-Crollius H."/>
            <person name="Braasch I."/>
            <person name="Postlethwait J."/>
            <person name="Bobe J."/>
            <person name="Montfort J."/>
            <person name="Bouchez O."/>
            <person name="Begum T."/>
            <person name="Mejri S."/>
            <person name="Adams A."/>
            <person name="Chen W.-J."/>
            <person name="Guiguen Y."/>
        </authorList>
    </citation>
    <scope>NUCLEOTIDE SEQUENCE</scope>
    <source>
        <strain evidence="9">YG-15Mar2019-1</strain>
        <tissue evidence="9">Brain</tissue>
    </source>
</reference>
<evidence type="ECO:0000256" key="5">
    <source>
        <dbReference type="SAM" id="MobiDB-lite"/>
    </source>
</evidence>
<dbReference type="EMBL" id="JAFDVH010000006">
    <property type="protein sequence ID" value="KAG7476415.1"/>
    <property type="molecule type" value="Genomic_DNA"/>
</dbReference>
<feature type="domain" description="LNR" evidence="7">
    <location>
        <begin position="429"/>
        <end position="461"/>
    </location>
</feature>
<dbReference type="Proteomes" id="UP001046870">
    <property type="component" value="Chromosome 6"/>
</dbReference>
<protein>
    <recommendedName>
        <fullName evidence="11">Pappalysin-1-like</fullName>
    </recommendedName>
</protein>
<feature type="chain" id="PRO_5038758792" description="Pappalysin-1-like" evidence="6">
    <location>
        <begin position="22"/>
        <end position="480"/>
    </location>
</feature>
<dbReference type="InterPro" id="IPR043543">
    <property type="entry name" value="PAPPA/PAPPA2"/>
</dbReference>
<feature type="domain" description="LamG-like jellyroll fold" evidence="8">
    <location>
        <begin position="106"/>
        <end position="255"/>
    </location>
</feature>
<dbReference type="Gene3D" id="3.30.300.320">
    <property type="match status" value="1"/>
</dbReference>
<dbReference type="InterPro" id="IPR013320">
    <property type="entry name" value="ConA-like_dom_sf"/>
</dbReference>
<evidence type="ECO:0000259" key="7">
    <source>
        <dbReference type="SMART" id="SM00004"/>
    </source>
</evidence>
<evidence type="ECO:0000259" key="8">
    <source>
        <dbReference type="SMART" id="SM00560"/>
    </source>
</evidence>
<dbReference type="PANTHER" id="PTHR46130:SF2">
    <property type="entry name" value="PAPPALYSIN-1"/>
    <property type="match status" value="1"/>
</dbReference>
<dbReference type="SUPFAM" id="SSF49899">
    <property type="entry name" value="Concanavalin A-like lectins/glucanases"/>
    <property type="match status" value="1"/>
</dbReference>
<dbReference type="Gene3D" id="2.60.120.200">
    <property type="match status" value="1"/>
</dbReference>
<organism evidence="9 10">
    <name type="scientific">Megalops atlanticus</name>
    <name type="common">Tarpon</name>
    <name type="synonym">Clupea gigantea</name>
    <dbReference type="NCBI Taxonomy" id="7932"/>
    <lineage>
        <taxon>Eukaryota</taxon>
        <taxon>Metazoa</taxon>
        <taxon>Chordata</taxon>
        <taxon>Craniata</taxon>
        <taxon>Vertebrata</taxon>
        <taxon>Euteleostomi</taxon>
        <taxon>Actinopterygii</taxon>
        <taxon>Neopterygii</taxon>
        <taxon>Teleostei</taxon>
        <taxon>Elopiformes</taxon>
        <taxon>Megalopidae</taxon>
        <taxon>Megalops</taxon>
    </lineage>
</organism>
<keyword evidence="2" id="KW-0677">Repeat</keyword>
<dbReference type="GO" id="GO:0006508">
    <property type="term" value="P:proteolysis"/>
    <property type="evidence" value="ECO:0007669"/>
    <property type="project" value="TreeGrafter"/>
</dbReference>
<accession>A0A9D3Q7E6</accession>
<dbReference type="GO" id="GO:0004222">
    <property type="term" value="F:metalloendopeptidase activity"/>
    <property type="evidence" value="ECO:0007669"/>
    <property type="project" value="TreeGrafter"/>
</dbReference>
<comment type="caution">
    <text evidence="9">The sequence shown here is derived from an EMBL/GenBank/DDBJ whole genome shotgun (WGS) entry which is preliminary data.</text>
</comment>
<feature type="domain" description="LNR" evidence="7">
    <location>
        <begin position="386"/>
        <end position="428"/>
    </location>
</feature>
<dbReference type="Pfam" id="PF13385">
    <property type="entry name" value="Laminin_G_3"/>
    <property type="match status" value="1"/>
</dbReference>
<proteinExistence type="predicted"/>
<keyword evidence="1 6" id="KW-0732">Signal</keyword>
<dbReference type="PANTHER" id="PTHR46130">
    <property type="entry name" value="LAMGL DOMAIN-CONTAINING PROTEIN"/>
    <property type="match status" value="1"/>
</dbReference>
<dbReference type="OrthoDB" id="8875095at2759"/>
<dbReference type="AlphaFoldDB" id="A0A9D3Q7E6"/>
<evidence type="ECO:0000256" key="6">
    <source>
        <dbReference type="SAM" id="SignalP"/>
    </source>
</evidence>